<dbReference type="EMBL" id="KN838584">
    <property type="protein sequence ID" value="KIK03090.1"/>
    <property type="molecule type" value="Genomic_DNA"/>
</dbReference>
<feature type="non-terminal residue" evidence="2">
    <location>
        <position position="1"/>
    </location>
</feature>
<evidence type="ECO:0000313" key="3">
    <source>
        <dbReference type="Proteomes" id="UP000054477"/>
    </source>
</evidence>
<organism evidence="2 3">
    <name type="scientific">Laccaria amethystina LaAM-08-1</name>
    <dbReference type="NCBI Taxonomy" id="1095629"/>
    <lineage>
        <taxon>Eukaryota</taxon>
        <taxon>Fungi</taxon>
        <taxon>Dikarya</taxon>
        <taxon>Basidiomycota</taxon>
        <taxon>Agaricomycotina</taxon>
        <taxon>Agaricomycetes</taxon>
        <taxon>Agaricomycetidae</taxon>
        <taxon>Agaricales</taxon>
        <taxon>Agaricineae</taxon>
        <taxon>Hydnangiaceae</taxon>
        <taxon>Laccaria</taxon>
    </lineage>
</organism>
<protein>
    <submittedName>
        <fullName evidence="2">Uncharacterized protein</fullName>
    </submittedName>
</protein>
<feature type="region of interest" description="Disordered" evidence="1">
    <location>
        <begin position="37"/>
        <end position="57"/>
    </location>
</feature>
<name>A0A0C9WUW2_9AGAR</name>
<reference evidence="3" key="2">
    <citation type="submission" date="2015-01" db="EMBL/GenBank/DDBJ databases">
        <title>Evolutionary Origins and Diversification of the Mycorrhizal Mutualists.</title>
        <authorList>
            <consortium name="DOE Joint Genome Institute"/>
            <consortium name="Mycorrhizal Genomics Consortium"/>
            <person name="Kohler A."/>
            <person name="Kuo A."/>
            <person name="Nagy L.G."/>
            <person name="Floudas D."/>
            <person name="Copeland A."/>
            <person name="Barry K.W."/>
            <person name="Cichocki N."/>
            <person name="Veneault-Fourrey C."/>
            <person name="LaButti K."/>
            <person name="Lindquist E.A."/>
            <person name="Lipzen A."/>
            <person name="Lundell T."/>
            <person name="Morin E."/>
            <person name="Murat C."/>
            <person name="Riley R."/>
            <person name="Ohm R."/>
            <person name="Sun H."/>
            <person name="Tunlid A."/>
            <person name="Henrissat B."/>
            <person name="Grigoriev I.V."/>
            <person name="Hibbett D.S."/>
            <person name="Martin F."/>
        </authorList>
    </citation>
    <scope>NUCLEOTIDE SEQUENCE [LARGE SCALE GENOMIC DNA]</scope>
    <source>
        <strain evidence="3">LaAM-08-1</strain>
    </source>
</reference>
<evidence type="ECO:0000256" key="1">
    <source>
        <dbReference type="SAM" id="MobiDB-lite"/>
    </source>
</evidence>
<feature type="compositionally biased region" description="Basic and acidic residues" evidence="1">
    <location>
        <begin position="40"/>
        <end position="57"/>
    </location>
</feature>
<dbReference type="OrthoDB" id="3062615at2759"/>
<gene>
    <name evidence="2" type="ORF">K443DRAFT_42533</name>
</gene>
<proteinExistence type="predicted"/>
<dbReference type="AlphaFoldDB" id="A0A0C9WUW2"/>
<keyword evidence="3" id="KW-1185">Reference proteome</keyword>
<reference evidence="2 3" key="1">
    <citation type="submission" date="2014-04" db="EMBL/GenBank/DDBJ databases">
        <authorList>
            <consortium name="DOE Joint Genome Institute"/>
            <person name="Kuo A."/>
            <person name="Kohler A."/>
            <person name="Nagy L.G."/>
            <person name="Floudas D."/>
            <person name="Copeland A."/>
            <person name="Barry K.W."/>
            <person name="Cichocki N."/>
            <person name="Veneault-Fourrey C."/>
            <person name="LaButti K."/>
            <person name="Lindquist E.A."/>
            <person name="Lipzen A."/>
            <person name="Lundell T."/>
            <person name="Morin E."/>
            <person name="Murat C."/>
            <person name="Sun H."/>
            <person name="Tunlid A."/>
            <person name="Henrissat B."/>
            <person name="Grigoriev I.V."/>
            <person name="Hibbett D.S."/>
            <person name="Martin F."/>
            <person name="Nordberg H.P."/>
            <person name="Cantor M.N."/>
            <person name="Hua S.X."/>
        </authorList>
    </citation>
    <scope>NUCLEOTIDE SEQUENCE [LARGE SCALE GENOMIC DNA]</scope>
    <source>
        <strain evidence="2 3">LaAM-08-1</strain>
    </source>
</reference>
<feature type="non-terminal residue" evidence="2">
    <location>
        <position position="98"/>
    </location>
</feature>
<sequence>LGETRIQLENVRAKKNRGSKKVKGRILTLPAMKASFDIQENERREKEKTDREKEAQKAAEALTRSAQIMHDTVLKVFDKPIASYKKKDDLVTIGGALQ</sequence>
<dbReference type="Proteomes" id="UP000054477">
    <property type="component" value="Unassembled WGS sequence"/>
</dbReference>
<dbReference type="HOGENOM" id="CLU_2339155_0_0_1"/>
<evidence type="ECO:0000313" key="2">
    <source>
        <dbReference type="EMBL" id="KIK03090.1"/>
    </source>
</evidence>
<accession>A0A0C9WUW2</accession>